<dbReference type="Pfam" id="PF05637">
    <property type="entry name" value="Glyco_transf_34"/>
    <property type="match status" value="1"/>
</dbReference>
<gene>
    <name evidence="4" type="ORF">L201_006777</name>
</gene>
<evidence type="ECO:0008006" key="6">
    <source>
        <dbReference type="Google" id="ProtNLM"/>
    </source>
</evidence>
<dbReference type="PANTHER" id="PTHR31306">
    <property type="entry name" value="ALPHA-1,6-MANNOSYLTRANSFERASE MNN11-RELATED"/>
    <property type="match status" value="1"/>
</dbReference>
<keyword evidence="2" id="KW-0328">Glycosyltransferase</keyword>
<comment type="similarity">
    <text evidence="1">Belongs to the glycosyltransferase 34 family.</text>
</comment>
<evidence type="ECO:0000313" key="5">
    <source>
        <dbReference type="Proteomes" id="UP001355207"/>
    </source>
</evidence>
<organism evidence="4 5">
    <name type="scientific">Kwoniella dendrophila CBS 6074</name>
    <dbReference type="NCBI Taxonomy" id="1295534"/>
    <lineage>
        <taxon>Eukaryota</taxon>
        <taxon>Fungi</taxon>
        <taxon>Dikarya</taxon>
        <taxon>Basidiomycota</taxon>
        <taxon>Agaricomycotina</taxon>
        <taxon>Tremellomycetes</taxon>
        <taxon>Tremellales</taxon>
        <taxon>Cryptococcaceae</taxon>
        <taxon>Kwoniella</taxon>
    </lineage>
</organism>
<evidence type="ECO:0000256" key="2">
    <source>
        <dbReference type="ARBA" id="ARBA00022676"/>
    </source>
</evidence>
<proteinExistence type="inferred from homology"/>
<evidence type="ECO:0000256" key="3">
    <source>
        <dbReference type="ARBA" id="ARBA00022679"/>
    </source>
</evidence>
<name>A0AAX4K4X5_9TREE</name>
<dbReference type="GO" id="GO:0006487">
    <property type="term" value="P:protein N-linked glycosylation"/>
    <property type="evidence" value="ECO:0007669"/>
    <property type="project" value="TreeGrafter"/>
</dbReference>
<dbReference type="GeneID" id="91097446"/>
<dbReference type="RefSeq" id="XP_066078592.1">
    <property type="nucleotide sequence ID" value="XM_066222495.1"/>
</dbReference>
<dbReference type="GO" id="GO:0016757">
    <property type="term" value="F:glycosyltransferase activity"/>
    <property type="evidence" value="ECO:0007669"/>
    <property type="project" value="UniProtKB-KW"/>
</dbReference>
<protein>
    <recommendedName>
        <fullName evidence="6">Alpha-1,6-mannosyltransferase</fullName>
    </recommendedName>
</protein>
<sequence>MRLLSPSTKKYLLISTSIISTFLVLVGIRHTLENRQSTNQQKQRDHVDIDKNDKSSSDFFTPVHELIDYLSTKSLEEQQSKVEPSILILQHLPYFTPLYRASYAIHKLYSEIWGYGYELSNWSKISSDDGIVNKGQSMNKIYALHKVLKEQLEKDESDRYEWIFVTDIDTVISNPAIPIHSLLPPSSLSPEPLFLGNQDHNGFNAGVMIFKIDPIILSLLEAVIEGFETSSESDLSSNDHSLLSRAINDNPKISKHFYEIPQNWFNAYHPGQDKIQLQVHFVNHFKYKYPFTPIIRDNFKILEKAKQAFVDDDSGDGNAHSNTEYGLDLLEYSQLAQAAARE</sequence>
<dbReference type="InterPro" id="IPR008630">
    <property type="entry name" value="Glyco_trans_34"/>
</dbReference>
<dbReference type="SUPFAM" id="SSF53448">
    <property type="entry name" value="Nucleotide-diphospho-sugar transferases"/>
    <property type="match status" value="1"/>
</dbReference>
<dbReference type="Gene3D" id="3.90.550.10">
    <property type="entry name" value="Spore Coat Polysaccharide Biosynthesis Protein SpsA, Chain A"/>
    <property type="match status" value="1"/>
</dbReference>
<keyword evidence="3" id="KW-0808">Transferase</keyword>
<dbReference type="GO" id="GO:0000139">
    <property type="term" value="C:Golgi membrane"/>
    <property type="evidence" value="ECO:0007669"/>
    <property type="project" value="TreeGrafter"/>
</dbReference>
<dbReference type="AlphaFoldDB" id="A0AAX4K4X5"/>
<evidence type="ECO:0000313" key="4">
    <source>
        <dbReference type="EMBL" id="WWC91830.1"/>
    </source>
</evidence>
<evidence type="ECO:0000256" key="1">
    <source>
        <dbReference type="ARBA" id="ARBA00005664"/>
    </source>
</evidence>
<keyword evidence="5" id="KW-1185">Reference proteome</keyword>
<dbReference type="PANTHER" id="PTHR31306:SF8">
    <property type="entry name" value="GLYCOSYLTRANSFERASE FAMILY 34 PROTEIN"/>
    <property type="match status" value="1"/>
</dbReference>
<reference evidence="4 5" key="1">
    <citation type="submission" date="2024-01" db="EMBL/GenBank/DDBJ databases">
        <title>Comparative genomics of Cryptococcus and Kwoniella reveals pathogenesis evolution and contrasting modes of karyotype evolution via chromosome fusion or intercentromeric recombination.</title>
        <authorList>
            <person name="Coelho M.A."/>
            <person name="David-Palma M."/>
            <person name="Shea T."/>
            <person name="Bowers K."/>
            <person name="McGinley-Smith S."/>
            <person name="Mohammad A.W."/>
            <person name="Gnirke A."/>
            <person name="Yurkov A.M."/>
            <person name="Nowrousian M."/>
            <person name="Sun S."/>
            <person name="Cuomo C.A."/>
            <person name="Heitman J."/>
        </authorList>
    </citation>
    <scope>NUCLEOTIDE SEQUENCE [LARGE SCALE GENOMIC DNA]</scope>
    <source>
        <strain evidence="4 5">CBS 6074</strain>
    </source>
</reference>
<dbReference type="InterPro" id="IPR029044">
    <property type="entry name" value="Nucleotide-diphossugar_trans"/>
</dbReference>
<dbReference type="Proteomes" id="UP001355207">
    <property type="component" value="Chromosome 9"/>
</dbReference>
<dbReference type="EMBL" id="CP144106">
    <property type="protein sequence ID" value="WWC91830.1"/>
    <property type="molecule type" value="Genomic_DNA"/>
</dbReference>
<accession>A0AAX4K4X5</accession>